<evidence type="ECO:0000256" key="8">
    <source>
        <dbReference type="ARBA" id="ARBA00022840"/>
    </source>
</evidence>
<dbReference type="PANTHER" id="PTHR45631">
    <property type="entry name" value="OS07G0107800 PROTEIN-RELATED"/>
    <property type="match status" value="1"/>
</dbReference>
<dbReference type="GO" id="GO:0005524">
    <property type="term" value="F:ATP binding"/>
    <property type="evidence" value="ECO:0007669"/>
    <property type="project" value="UniProtKB-UniRule"/>
</dbReference>
<evidence type="ECO:0000256" key="11">
    <source>
        <dbReference type="ARBA" id="ARBA00023170"/>
    </source>
</evidence>
<evidence type="ECO:0000256" key="12">
    <source>
        <dbReference type="PROSITE-ProRule" id="PRU10141"/>
    </source>
</evidence>
<dbReference type="InterPro" id="IPR000719">
    <property type="entry name" value="Prot_kinase_dom"/>
</dbReference>
<dbReference type="Pfam" id="PF00069">
    <property type="entry name" value="Pkinase"/>
    <property type="match status" value="1"/>
</dbReference>
<protein>
    <recommendedName>
        <fullName evidence="15">Protein kinase domain-containing protein</fullName>
    </recommendedName>
</protein>
<comment type="caution">
    <text evidence="16">The sequence shown here is derived from an EMBL/GenBank/DDBJ whole genome shotgun (WGS) entry which is preliminary data.</text>
</comment>
<dbReference type="FunFam" id="1.10.510.10:FF:000146">
    <property type="entry name" value="LRR receptor-like serine/threonine-protein kinase IOS1"/>
    <property type="match status" value="1"/>
</dbReference>
<accession>A0A6A1W2Y2</accession>
<dbReference type="PROSITE" id="PS00108">
    <property type="entry name" value="PROTEIN_KINASE_ST"/>
    <property type="match status" value="1"/>
</dbReference>
<dbReference type="AlphaFoldDB" id="A0A6A1W2Y2"/>
<evidence type="ECO:0000256" key="4">
    <source>
        <dbReference type="ARBA" id="ARBA00022679"/>
    </source>
</evidence>
<evidence type="ECO:0000256" key="1">
    <source>
        <dbReference type="ARBA" id="ARBA00004167"/>
    </source>
</evidence>
<proteinExistence type="inferred from homology"/>
<dbReference type="InterPro" id="IPR017441">
    <property type="entry name" value="Protein_kinase_ATP_BS"/>
</dbReference>
<dbReference type="EMBL" id="RXIC02000021">
    <property type="protein sequence ID" value="KAB1218477.1"/>
    <property type="molecule type" value="Genomic_DNA"/>
</dbReference>
<evidence type="ECO:0000256" key="10">
    <source>
        <dbReference type="ARBA" id="ARBA00023136"/>
    </source>
</evidence>
<evidence type="ECO:0000256" key="9">
    <source>
        <dbReference type="ARBA" id="ARBA00022989"/>
    </source>
</evidence>
<evidence type="ECO:0000313" key="16">
    <source>
        <dbReference type="EMBL" id="KAB1218477.1"/>
    </source>
</evidence>
<dbReference type="OrthoDB" id="2013020at2759"/>
<evidence type="ECO:0000256" key="3">
    <source>
        <dbReference type="ARBA" id="ARBA00022553"/>
    </source>
</evidence>
<feature type="transmembrane region" description="Helical" evidence="14">
    <location>
        <begin position="34"/>
        <end position="59"/>
    </location>
</feature>
<dbReference type="Proteomes" id="UP000516437">
    <property type="component" value="Chromosome 3"/>
</dbReference>
<keyword evidence="3" id="KW-0597">Phosphoprotein</keyword>
<keyword evidence="10 14" id="KW-0472">Membrane</keyword>
<evidence type="ECO:0000313" key="17">
    <source>
        <dbReference type="Proteomes" id="UP000516437"/>
    </source>
</evidence>
<evidence type="ECO:0000256" key="7">
    <source>
        <dbReference type="ARBA" id="ARBA00022777"/>
    </source>
</evidence>
<dbReference type="CDD" id="cd14066">
    <property type="entry name" value="STKc_IRAK"/>
    <property type="match status" value="1"/>
</dbReference>
<dbReference type="PROSITE" id="PS00107">
    <property type="entry name" value="PROTEIN_KINASE_ATP"/>
    <property type="match status" value="1"/>
</dbReference>
<dbReference type="PANTHER" id="PTHR45631:SF202">
    <property type="entry name" value="SENESCENCE-INDUCED RECEPTOR-LIKE SERINE_THREONINE-PROTEIN KINASE"/>
    <property type="match status" value="1"/>
</dbReference>
<dbReference type="SMART" id="SM00220">
    <property type="entry name" value="S_TKc"/>
    <property type="match status" value="1"/>
</dbReference>
<evidence type="ECO:0000259" key="15">
    <source>
        <dbReference type="PROSITE" id="PS50011"/>
    </source>
</evidence>
<dbReference type="InterPro" id="IPR008271">
    <property type="entry name" value="Ser/Thr_kinase_AS"/>
</dbReference>
<evidence type="ECO:0000256" key="6">
    <source>
        <dbReference type="ARBA" id="ARBA00022741"/>
    </source>
</evidence>
<dbReference type="Gene3D" id="1.10.510.10">
    <property type="entry name" value="Transferase(Phosphotransferase) domain 1"/>
    <property type="match status" value="1"/>
</dbReference>
<feature type="binding site" evidence="12">
    <location>
        <position position="124"/>
    </location>
    <ligand>
        <name>ATP</name>
        <dbReference type="ChEBI" id="CHEBI:30616"/>
    </ligand>
</feature>
<feature type="domain" description="Protein kinase" evidence="15">
    <location>
        <begin position="97"/>
        <end position="378"/>
    </location>
</feature>
<keyword evidence="8 12" id="KW-0067">ATP-binding</keyword>
<keyword evidence="2 13" id="KW-0723">Serine/threonine-protein kinase</keyword>
<dbReference type="PROSITE" id="PS50011">
    <property type="entry name" value="PROTEIN_KINASE_DOM"/>
    <property type="match status" value="1"/>
</dbReference>
<keyword evidence="17" id="KW-1185">Reference proteome</keyword>
<comment type="similarity">
    <text evidence="13">Belongs to the protein kinase superfamily.</text>
</comment>
<dbReference type="GO" id="GO:0016020">
    <property type="term" value="C:membrane"/>
    <property type="evidence" value="ECO:0007669"/>
    <property type="project" value="UniProtKB-SubCell"/>
</dbReference>
<sequence>MAKSTCPSALINKLEYRDNPNLCGANSCKKKNNVIVPILASVVGLLILSLICAAILWGLRRRKKQTASAYTKSNIQDVSLESIQRQFTYSELLRITNNFSRILGKGGFGTVYHGYIDDTQVAVKMLSQSSVQGYQQYQSEARNRNHATVKLLMRVHHRNLTTLVGYCYEGTNMGLIYEYMAKGDLEAHLSDDEKENILTWEHRLLIATDAAQGLEYLHHGCKPPIVHRDVKRTNILLNETFQAKLADFGMSKIFPTDGGTHVTTVVAGTPGYADPAYYISNRLTEKADVYSFGVVLLKIITGRPAIGRSHDMTDHISRWVGSMIAKGDIRNIVDPRMPGNLDVNSAWKAVEIAMLCASPTSARRPNMSQVLVELKEYLATEMDTVEMVHLDLISDVIPLAR</sequence>
<keyword evidence="4" id="KW-0808">Transferase</keyword>
<evidence type="ECO:0000256" key="14">
    <source>
        <dbReference type="SAM" id="Phobius"/>
    </source>
</evidence>
<evidence type="ECO:0000256" key="5">
    <source>
        <dbReference type="ARBA" id="ARBA00022692"/>
    </source>
</evidence>
<evidence type="ECO:0000256" key="13">
    <source>
        <dbReference type="RuleBase" id="RU000304"/>
    </source>
</evidence>
<dbReference type="SUPFAM" id="SSF56112">
    <property type="entry name" value="Protein kinase-like (PK-like)"/>
    <property type="match status" value="1"/>
</dbReference>
<keyword evidence="6 12" id="KW-0547">Nucleotide-binding</keyword>
<comment type="subcellular location">
    <subcellularLocation>
        <location evidence="1">Membrane</location>
        <topology evidence="1">Single-pass membrane protein</topology>
    </subcellularLocation>
</comment>
<name>A0A6A1W2Y2_9ROSI</name>
<dbReference type="Gene3D" id="3.30.200.20">
    <property type="entry name" value="Phosphorylase Kinase, domain 1"/>
    <property type="match status" value="1"/>
</dbReference>
<dbReference type="InterPro" id="IPR011009">
    <property type="entry name" value="Kinase-like_dom_sf"/>
</dbReference>
<keyword evidence="11" id="KW-0675">Receptor</keyword>
<keyword evidence="9 14" id="KW-1133">Transmembrane helix</keyword>
<organism evidence="16 17">
    <name type="scientific">Morella rubra</name>
    <name type="common">Chinese bayberry</name>
    <dbReference type="NCBI Taxonomy" id="262757"/>
    <lineage>
        <taxon>Eukaryota</taxon>
        <taxon>Viridiplantae</taxon>
        <taxon>Streptophyta</taxon>
        <taxon>Embryophyta</taxon>
        <taxon>Tracheophyta</taxon>
        <taxon>Spermatophyta</taxon>
        <taxon>Magnoliopsida</taxon>
        <taxon>eudicotyledons</taxon>
        <taxon>Gunneridae</taxon>
        <taxon>Pentapetalae</taxon>
        <taxon>rosids</taxon>
        <taxon>fabids</taxon>
        <taxon>Fagales</taxon>
        <taxon>Myricaceae</taxon>
        <taxon>Morella</taxon>
    </lineage>
</organism>
<keyword evidence="5 14" id="KW-0812">Transmembrane</keyword>
<reference evidence="16 17" key="1">
    <citation type="journal article" date="2019" name="Plant Biotechnol. J.">
        <title>The red bayberry genome and genetic basis of sex determination.</title>
        <authorList>
            <person name="Jia H.M."/>
            <person name="Jia H.J."/>
            <person name="Cai Q.L."/>
            <person name="Wang Y."/>
            <person name="Zhao H.B."/>
            <person name="Yang W.F."/>
            <person name="Wang G.Y."/>
            <person name="Li Y.H."/>
            <person name="Zhan D.L."/>
            <person name="Shen Y.T."/>
            <person name="Niu Q.F."/>
            <person name="Chang L."/>
            <person name="Qiu J."/>
            <person name="Zhao L."/>
            <person name="Xie H.B."/>
            <person name="Fu W.Y."/>
            <person name="Jin J."/>
            <person name="Li X.W."/>
            <person name="Jiao Y."/>
            <person name="Zhou C.C."/>
            <person name="Tu T."/>
            <person name="Chai C.Y."/>
            <person name="Gao J.L."/>
            <person name="Fan L.J."/>
            <person name="van de Weg E."/>
            <person name="Wang J.Y."/>
            <person name="Gao Z.S."/>
        </authorList>
    </citation>
    <scope>NUCLEOTIDE SEQUENCE [LARGE SCALE GENOMIC DNA]</scope>
    <source>
        <tissue evidence="16">Leaves</tissue>
    </source>
</reference>
<gene>
    <name evidence="16" type="ORF">CJ030_MR3G026357</name>
</gene>
<evidence type="ECO:0000256" key="2">
    <source>
        <dbReference type="ARBA" id="ARBA00022527"/>
    </source>
</evidence>
<dbReference type="GO" id="GO:0004674">
    <property type="term" value="F:protein serine/threonine kinase activity"/>
    <property type="evidence" value="ECO:0007669"/>
    <property type="project" value="UniProtKB-KW"/>
</dbReference>
<keyword evidence="7" id="KW-0418">Kinase</keyword>